<keyword evidence="6 7" id="KW-0472">Membrane</keyword>
<protein>
    <recommendedName>
        <fullName evidence="7">Dolichol-phosphate mannosyltransferase subunit 3</fullName>
    </recommendedName>
</protein>
<evidence type="ECO:0000256" key="3">
    <source>
        <dbReference type="ARBA" id="ARBA00022692"/>
    </source>
</evidence>
<reference evidence="8 9" key="1">
    <citation type="submission" date="2021-06" db="EMBL/GenBank/DDBJ databases">
        <title>Genome sequence of Babesia caballi.</title>
        <authorList>
            <person name="Yamagishi J."/>
            <person name="Kidaka T."/>
            <person name="Ochi A."/>
        </authorList>
    </citation>
    <scope>NUCLEOTIDE SEQUENCE [LARGE SCALE GENOMIC DNA]</scope>
    <source>
        <strain evidence="8">USDA-D6B2</strain>
    </source>
</reference>
<dbReference type="Pfam" id="PF08285">
    <property type="entry name" value="DPM3"/>
    <property type="match status" value="1"/>
</dbReference>
<keyword evidence="5 7" id="KW-1133">Transmembrane helix</keyword>
<dbReference type="AlphaFoldDB" id="A0AAV4LWV2"/>
<sequence length="136" mass="14715">MEASRLEWVAYRGPWGVDTGRGGTVATHAAFARGGAGYTMVSNSLKAVGVLVVVYAVVWVEVFRRPWSIPVLAFLLMPFALVSGFGVYAVCSILWGVATFNRSETALADLKQDLKLAANALDRVGFDFEKYGVPKP</sequence>
<comment type="subunit">
    <text evidence="7">Component of the dolichol-phosphate mannose (DPM) synthase complex.</text>
</comment>
<comment type="similarity">
    <text evidence="2 7">Belongs to the DPM3 family.</text>
</comment>
<organism evidence="8 9">
    <name type="scientific">Babesia caballi</name>
    <dbReference type="NCBI Taxonomy" id="5871"/>
    <lineage>
        <taxon>Eukaryota</taxon>
        <taxon>Sar</taxon>
        <taxon>Alveolata</taxon>
        <taxon>Apicomplexa</taxon>
        <taxon>Aconoidasida</taxon>
        <taxon>Piroplasmida</taxon>
        <taxon>Babesiidae</taxon>
        <taxon>Babesia</taxon>
    </lineage>
</organism>
<evidence type="ECO:0000256" key="5">
    <source>
        <dbReference type="ARBA" id="ARBA00022989"/>
    </source>
</evidence>
<evidence type="ECO:0000313" key="9">
    <source>
        <dbReference type="Proteomes" id="UP001497744"/>
    </source>
</evidence>
<keyword evidence="8" id="KW-0808">Transferase</keyword>
<keyword evidence="4 7" id="KW-0256">Endoplasmic reticulum</keyword>
<comment type="caution">
    <text evidence="8">The sequence shown here is derived from an EMBL/GenBank/DDBJ whole genome shotgun (WGS) entry which is preliminary data.</text>
</comment>
<dbReference type="RefSeq" id="XP_067716395.1">
    <property type="nucleotide sequence ID" value="XM_067860294.1"/>
</dbReference>
<dbReference type="GO" id="GO:0005789">
    <property type="term" value="C:endoplasmic reticulum membrane"/>
    <property type="evidence" value="ECO:0007669"/>
    <property type="project" value="UniProtKB-SubCell"/>
</dbReference>
<dbReference type="GO" id="GO:0016757">
    <property type="term" value="F:glycosyltransferase activity"/>
    <property type="evidence" value="ECO:0007669"/>
    <property type="project" value="UniProtKB-KW"/>
</dbReference>
<feature type="transmembrane region" description="Helical" evidence="7">
    <location>
        <begin position="71"/>
        <end position="95"/>
    </location>
</feature>
<dbReference type="Proteomes" id="UP001497744">
    <property type="component" value="Unassembled WGS sequence"/>
</dbReference>
<evidence type="ECO:0000313" key="8">
    <source>
        <dbReference type="EMBL" id="GIX64326.1"/>
    </source>
</evidence>
<dbReference type="GeneID" id="94195807"/>
<keyword evidence="9" id="KW-1185">Reference proteome</keyword>
<gene>
    <name evidence="8" type="ORF">BcabD6B2_37610</name>
</gene>
<evidence type="ECO:0000256" key="4">
    <source>
        <dbReference type="ARBA" id="ARBA00022824"/>
    </source>
</evidence>
<feature type="transmembrane region" description="Helical" evidence="7">
    <location>
        <begin position="47"/>
        <end position="64"/>
    </location>
</feature>
<keyword evidence="8" id="KW-0328">Glycosyltransferase</keyword>
<keyword evidence="3 7" id="KW-0812">Transmembrane</keyword>
<dbReference type="EMBL" id="BPLF01000003">
    <property type="protein sequence ID" value="GIX64326.1"/>
    <property type="molecule type" value="Genomic_DNA"/>
</dbReference>
<evidence type="ECO:0000256" key="2">
    <source>
        <dbReference type="ARBA" id="ARBA00010430"/>
    </source>
</evidence>
<name>A0AAV4LWV2_BABCB</name>
<accession>A0AAV4LWV2</accession>
<evidence type="ECO:0000256" key="7">
    <source>
        <dbReference type="RuleBase" id="RU365085"/>
    </source>
</evidence>
<dbReference type="InterPro" id="IPR013174">
    <property type="entry name" value="DPM3"/>
</dbReference>
<proteinExistence type="inferred from homology"/>
<evidence type="ECO:0000256" key="6">
    <source>
        <dbReference type="ARBA" id="ARBA00023136"/>
    </source>
</evidence>
<comment type="pathway">
    <text evidence="7">Protein modification; protein glycosylation.</text>
</comment>
<comment type="function">
    <text evidence="7">Stabilizer subunit of the dolichol-phosphate mannose (DPM) synthase complex; tethers catalytic subunit to the ER.</text>
</comment>
<evidence type="ECO:0000256" key="1">
    <source>
        <dbReference type="ARBA" id="ARBA00004477"/>
    </source>
</evidence>
<comment type="subcellular location">
    <subcellularLocation>
        <location evidence="1 7">Endoplasmic reticulum membrane</location>
        <topology evidence="1 7">Multi-pass membrane protein</topology>
    </subcellularLocation>
</comment>